<dbReference type="EMBL" id="CP042905">
    <property type="protein sequence ID" value="QEE15232.1"/>
    <property type="molecule type" value="Genomic_DNA"/>
</dbReference>
<dbReference type="KEGG" id="psyt:DSAG12_01056"/>
<dbReference type="SUPFAM" id="SSF55718">
    <property type="entry name" value="SCP-like"/>
    <property type="match status" value="1"/>
</dbReference>
<dbReference type="GeneID" id="41329054"/>
<gene>
    <name evidence="2" type="ORF">DSAG12_01056</name>
</gene>
<accession>A0A5B9D825</accession>
<protein>
    <submittedName>
        <fullName evidence="2">SCP2 sterol-binding domain-containing protein</fullName>
    </submittedName>
</protein>
<dbReference type="AlphaFoldDB" id="A0A5B9D825"/>
<dbReference type="InterPro" id="IPR036527">
    <property type="entry name" value="SCP2_sterol-bd_dom_sf"/>
</dbReference>
<proteinExistence type="predicted"/>
<evidence type="ECO:0000313" key="3">
    <source>
        <dbReference type="Proteomes" id="UP000321408"/>
    </source>
</evidence>
<dbReference type="InterPro" id="IPR003033">
    <property type="entry name" value="SCP2_sterol-bd_dom"/>
</dbReference>
<reference evidence="2 3" key="2">
    <citation type="journal article" date="2024" name="Int. J. Syst. Evol. Microbiol.">
        <title>Promethearchaeum syntrophicum gen. nov., sp. nov., an anaerobic, obligately syntrophic archaeon, the first isolate of the lineage 'Asgard' archaea, and proposal of the new archaeal phylum Promethearchaeota phyl. nov. and kingdom Promethearchaeati regn. nov.</title>
        <authorList>
            <person name="Imachi H."/>
            <person name="Nobu M.K."/>
            <person name="Kato S."/>
            <person name="Takaki Y."/>
            <person name="Miyazaki M."/>
            <person name="Miyata M."/>
            <person name="Ogawara M."/>
            <person name="Saito Y."/>
            <person name="Sakai S."/>
            <person name="Tahara Y.O."/>
            <person name="Takano Y."/>
            <person name="Tasumi E."/>
            <person name="Uematsu K."/>
            <person name="Yoshimura T."/>
            <person name="Itoh T."/>
            <person name="Ohkuma M."/>
            <person name="Takai K."/>
        </authorList>
    </citation>
    <scope>NUCLEOTIDE SEQUENCE [LARGE SCALE GENOMIC DNA]</scope>
    <source>
        <strain evidence="2 3">MK-D1</strain>
    </source>
</reference>
<reference evidence="2 3" key="1">
    <citation type="journal article" date="2020" name="Nature">
        <title>Isolation of an archaeon at the prokaryote-eukaryote interface.</title>
        <authorList>
            <person name="Imachi H."/>
            <person name="Nobu M.K."/>
            <person name="Nakahara N."/>
            <person name="Morono Y."/>
            <person name="Ogawara M."/>
            <person name="Takaki Y."/>
            <person name="Takano Y."/>
            <person name="Uematsu K."/>
            <person name="Ikuta T."/>
            <person name="Ito M."/>
            <person name="Matsui Y."/>
            <person name="Miyazaki M."/>
            <person name="Murata K."/>
            <person name="Saito Y."/>
            <person name="Sakai S."/>
            <person name="Song C."/>
            <person name="Tasumi E."/>
            <person name="Yamanaka Y."/>
            <person name="Yamaguchi T."/>
            <person name="Kamagata Y."/>
            <person name="Tamaki H."/>
            <person name="Takai K."/>
        </authorList>
    </citation>
    <scope>NUCLEOTIDE SEQUENCE [LARGE SCALE GENOMIC DNA]</scope>
    <source>
        <strain evidence="2 3">MK-D1</strain>
    </source>
</reference>
<keyword evidence="3" id="KW-1185">Reference proteome</keyword>
<dbReference type="Pfam" id="PF02036">
    <property type="entry name" value="SCP2"/>
    <property type="match status" value="1"/>
</dbReference>
<sequence length="133" mass="14714">MVDKEAIMDKIESGSFGIDDLEDYLTLFLEVSNESEDVQEEVEGWNRKLLIHLSDTDNFWLQIAEGKFTSGKGDADDGDVTLEMTGETAAGVFTGEIDATSAYMSGELKIVGPLPDAVKFRTLTELVREELEE</sequence>
<evidence type="ECO:0000259" key="1">
    <source>
        <dbReference type="Pfam" id="PF02036"/>
    </source>
</evidence>
<dbReference type="Gene3D" id="3.30.1050.10">
    <property type="entry name" value="SCP2 sterol-binding domain"/>
    <property type="match status" value="1"/>
</dbReference>
<organism evidence="2 3">
    <name type="scientific">Promethearchaeum syntrophicum</name>
    <dbReference type="NCBI Taxonomy" id="2594042"/>
    <lineage>
        <taxon>Archaea</taxon>
        <taxon>Promethearchaeati</taxon>
        <taxon>Promethearchaeota</taxon>
        <taxon>Promethearchaeia</taxon>
        <taxon>Promethearchaeales</taxon>
        <taxon>Promethearchaeaceae</taxon>
        <taxon>Promethearchaeum</taxon>
    </lineage>
</organism>
<feature type="domain" description="SCP2" evidence="1">
    <location>
        <begin position="34"/>
        <end position="123"/>
    </location>
</feature>
<name>A0A5B9D825_9ARCH</name>
<dbReference type="Proteomes" id="UP000321408">
    <property type="component" value="Chromosome"/>
</dbReference>
<dbReference type="RefSeq" id="WP_147662150.1">
    <property type="nucleotide sequence ID" value="NZ_CP042905.2"/>
</dbReference>
<evidence type="ECO:0000313" key="2">
    <source>
        <dbReference type="EMBL" id="QEE15232.1"/>
    </source>
</evidence>